<dbReference type="GO" id="GO:0005737">
    <property type="term" value="C:cytoplasm"/>
    <property type="evidence" value="ECO:0007669"/>
    <property type="project" value="UniProtKB-ARBA"/>
</dbReference>
<accession>A0A0B4RZZ2</accession>
<feature type="domain" description="ABC transporter" evidence="9">
    <location>
        <begin position="337"/>
        <end position="571"/>
    </location>
</feature>
<feature type="transmembrane region" description="Helical" evidence="8">
    <location>
        <begin position="20"/>
        <end position="45"/>
    </location>
</feature>
<reference evidence="11 12" key="1">
    <citation type="submission" date="2014-10" db="EMBL/GenBank/DDBJ databases">
        <title>Complete genome sequence of Parvimonas micra KCOM 1535 (= ChDC B708).</title>
        <authorList>
            <person name="Kook J.-K."/>
            <person name="Park S.-N."/>
            <person name="Lim Y.K."/>
            <person name="Roh H."/>
        </authorList>
    </citation>
    <scope>NUCLEOTIDE SEQUENCE [LARGE SCALE GENOMIC DNA]</scope>
    <source>
        <strain evidence="12">KCOM 1535 / ChDC B708</strain>
    </source>
</reference>
<keyword evidence="5 11" id="KW-0067">ATP-binding</keyword>
<dbReference type="AlphaFoldDB" id="A0A0B4RZZ2"/>
<evidence type="ECO:0000256" key="7">
    <source>
        <dbReference type="ARBA" id="ARBA00023136"/>
    </source>
</evidence>
<dbReference type="SUPFAM" id="SSF52540">
    <property type="entry name" value="P-loop containing nucleoside triphosphate hydrolases"/>
    <property type="match status" value="1"/>
</dbReference>
<dbReference type="KEGG" id="pmic:NW74_01460"/>
<dbReference type="GO" id="GO:0005524">
    <property type="term" value="F:ATP binding"/>
    <property type="evidence" value="ECO:0007669"/>
    <property type="project" value="UniProtKB-KW"/>
</dbReference>
<gene>
    <name evidence="11" type="ORF">NW74_01460</name>
</gene>
<dbReference type="Pfam" id="PF00664">
    <property type="entry name" value="ABC_membrane"/>
    <property type="match status" value="1"/>
</dbReference>
<evidence type="ECO:0000256" key="2">
    <source>
        <dbReference type="ARBA" id="ARBA00022448"/>
    </source>
</evidence>
<dbReference type="InterPro" id="IPR039421">
    <property type="entry name" value="Type_1_exporter"/>
</dbReference>
<evidence type="ECO:0000256" key="5">
    <source>
        <dbReference type="ARBA" id="ARBA00022840"/>
    </source>
</evidence>
<keyword evidence="4" id="KW-0547">Nucleotide-binding</keyword>
<comment type="subcellular location">
    <subcellularLocation>
        <location evidence="1">Cell membrane</location>
        <topology evidence="1">Multi-pass membrane protein</topology>
    </subcellularLocation>
</comment>
<organism evidence="11 12">
    <name type="scientific">Parvimonas micra</name>
    <dbReference type="NCBI Taxonomy" id="33033"/>
    <lineage>
        <taxon>Bacteria</taxon>
        <taxon>Bacillati</taxon>
        <taxon>Bacillota</taxon>
        <taxon>Tissierellia</taxon>
        <taxon>Tissierellales</taxon>
        <taxon>Peptoniphilaceae</taxon>
        <taxon>Parvimonas</taxon>
    </lineage>
</organism>
<dbReference type="EMBL" id="CP009761">
    <property type="protein sequence ID" value="AIZ36112.1"/>
    <property type="molecule type" value="Genomic_DNA"/>
</dbReference>
<keyword evidence="12" id="KW-1185">Reference proteome</keyword>
<feature type="domain" description="ABC transmembrane type-1" evidence="10">
    <location>
        <begin position="21"/>
        <end position="307"/>
    </location>
</feature>
<dbReference type="GO" id="GO:0015421">
    <property type="term" value="F:ABC-type oligopeptide transporter activity"/>
    <property type="evidence" value="ECO:0007669"/>
    <property type="project" value="TreeGrafter"/>
</dbReference>
<evidence type="ECO:0000256" key="6">
    <source>
        <dbReference type="ARBA" id="ARBA00022989"/>
    </source>
</evidence>
<evidence type="ECO:0000256" key="4">
    <source>
        <dbReference type="ARBA" id="ARBA00022741"/>
    </source>
</evidence>
<dbReference type="RefSeq" id="WP_041953500.1">
    <property type="nucleotide sequence ID" value="NZ_CP009761.1"/>
</dbReference>
<dbReference type="FunFam" id="3.40.50.300:FF:000604">
    <property type="entry name" value="ABC transporter B family member 28"/>
    <property type="match status" value="1"/>
</dbReference>
<dbReference type="InterPro" id="IPR003439">
    <property type="entry name" value="ABC_transporter-like_ATP-bd"/>
</dbReference>
<dbReference type="InterPro" id="IPR003593">
    <property type="entry name" value="AAA+_ATPase"/>
</dbReference>
<evidence type="ECO:0000259" key="9">
    <source>
        <dbReference type="PROSITE" id="PS50893"/>
    </source>
</evidence>
<evidence type="ECO:0000256" key="3">
    <source>
        <dbReference type="ARBA" id="ARBA00022692"/>
    </source>
</evidence>
<dbReference type="InterPro" id="IPR036640">
    <property type="entry name" value="ABC1_TM_sf"/>
</dbReference>
<proteinExistence type="predicted"/>
<dbReference type="Gene3D" id="1.20.1560.10">
    <property type="entry name" value="ABC transporter type 1, transmembrane domain"/>
    <property type="match status" value="1"/>
</dbReference>
<dbReference type="InterPro" id="IPR011527">
    <property type="entry name" value="ABC1_TM_dom"/>
</dbReference>
<dbReference type="SUPFAM" id="SSF90123">
    <property type="entry name" value="ABC transporter transmembrane region"/>
    <property type="match status" value="1"/>
</dbReference>
<dbReference type="Gene3D" id="3.40.50.300">
    <property type="entry name" value="P-loop containing nucleotide triphosphate hydrolases"/>
    <property type="match status" value="1"/>
</dbReference>
<sequence length="584" mass="67112">MKNSKLKFLTSYLLEEKFLFFTGSICTVFRVFLDVYLPTVISSIIDADLVNMENFYSFIVQKALLYLGLNVLLLVFLFFVRICFNKLSCNIAYKIQFSLIRRMQNFKMQYFDSSYAGDLVSRFTTDTNTVKELYQTLLNDLLGFVLNLAMMLTVMFYISPYLLLIVLIYLPLMYMVTKYYGEKLTAVTKTIRKHEGITSSIYNETIKSLPVIQVYGNEDLMIESFEKENKEVEKNYIKRTILNALFSWNLIDFTMIFTNAMIVLVFTILKINGLGLSVGILYILIEYNKRILRLFMNFLSQINRYKTALVSCDRIIKIFEIEEEKTTDKEIELEGNIEFKNVGFEYKENVPVLKDVNFKLDKGKSIAFVGATGSGKSTIMNLILGFYENQRGEILFDGQNIKNLSKASYRKQMAVVLQDPYIFTGSIRDNITLKDESITEREVLDAIVKVGGKNLLQKRNNNLDYELAISGSDLSLGEKQIICFARAIVRNPKVLILDEATANIDTETEKIINYGIEVLKQGRSTMIIAHRLSTVKNCDTIVMIENGKVLETGTHDELIALNGKYKTWYEIQSAKGDNNEERVL</sequence>
<keyword evidence="2" id="KW-0813">Transport</keyword>
<dbReference type="Pfam" id="PF00005">
    <property type="entry name" value="ABC_tran"/>
    <property type="match status" value="1"/>
</dbReference>
<evidence type="ECO:0000313" key="11">
    <source>
        <dbReference type="EMBL" id="AIZ36112.1"/>
    </source>
</evidence>
<keyword evidence="6 8" id="KW-1133">Transmembrane helix</keyword>
<dbReference type="InterPro" id="IPR027417">
    <property type="entry name" value="P-loop_NTPase"/>
</dbReference>
<evidence type="ECO:0000256" key="1">
    <source>
        <dbReference type="ARBA" id="ARBA00004651"/>
    </source>
</evidence>
<keyword evidence="7 8" id="KW-0472">Membrane</keyword>
<dbReference type="STRING" id="33033.NW74_01460"/>
<protein>
    <submittedName>
        <fullName evidence="11">ABC transporter ATP-binding protein</fullName>
    </submittedName>
</protein>
<dbReference type="PROSITE" id="PS50929">
    <property type="entry name" value="ABC_TM1F"/>
    <property type="match status" value="1"/>
</dbReference>
<feature type="transmembrane region" description="Helical" evidence="8">
    <location>
        <begin position="141"/>
        <end position="170"/>
    </location>
</feature>
<dbReference type="PANTHER" id="PTHR43394">
    <property type="entry name" value="ATP-DEPENDENT PERMEASE MDL1, MITOCHONDRIAL"/>
    <property type="match status" value="1"/>
</dbReference>
<evidence type="ECO:0000313" key="12">
    <source>
        <dbReference type="Proteomes" id="UP000031386"/>
    </source>
</evidence>
<keyword evidence="3 8" id="KW-0812">Transmembrane</keyword>
<dbReference type="PANTHER" id="PTHR43394:SF1">
    <property type="entry name" value="ATP-BINDING CASSETTE SUB-FAMILY B MEMBER 10, MITOCHONDRIAL"/>
    <property type="match status" value="1"/>
</dbReference>
<feature type="transmembrane region" description="Helical" evidence="8">
    <location>
        <begin position="65"/>
        <end position="84"/>
    </location>
</feature>
<name>A0A0B4RZZ2_9FIRM</name>
<feature type="transmembrane region" description="Helical" evidence="8">
    <location>
        <begin position="256"/>
        <end position="285"/>
    </location>
</feature>
<evidence type="ECO:0000259" key="10">
    <source>
        <dbReference type="PROSITE" id="PS50929"/>
    </source>
</evidence>
<dbReference type="GO" id="GO:0005886">
    <property type="term" value="C:plasma membrane"/>
    <property type="evidence" value="ECO:0007669"/>
    <property type="project" value="UniProtKB-SubCell"/>
</dbReference>
<evidence type="ECO:0000256" key="8">
    <source>
        <dbReference type="SAM" id="Phobius"/>
    </source>
</evidence>
<dbReference type="GO" id="GO:0016887">
    <property type="term" value="F:ATP hydrolysis activity"/>
    <property type="evidence" value="ECO:0007669"/>
    <property type="project" value="InterPro"/>
</dbReference>
<dbReference type="SMART" id="SM00382">
    <property type="entry name" value="AAA"/>
    <property type="match status" value="1"/>
</dbReference>
<dbReference type="OrthoDB" id="9762778at2"/>
<dbReference type="PROSITE" id="PS50893">
    <property type="entry name" value="ABC_TRANSPORTER_2"/>
    <property type="match status" value="1"/>
</dbReference>
<dbReference type="Proteomes" id="UP000031386">
    <property type="component" value="Chromosome"/>
</dbReference>